<sequence length="305" mass="31870">MRICIVGCGAVGSLFAANLAQLDDVEVWAYDLNQAHVDAINERGLRLVGAGEVIGRPSATSDAASLPPCDFGIVVTKTMHAEAAIAATAHAFADGAVASVMNGVGNEETLARHVARVIRGTTFPAGKLLEPGVVQWDVKGDTTFSPFEPAPASLDEVARLAEACTRAGMPAHAVADARPAQWRKVIFNASTNPIGALTGLSHGRVCERPDLRALVSALVAEGTAVAAAQGITLDADPEELIDHAARPDVAYGHKASMLQDVEARRQTEIDFLNGGIARFGRELGVPTPLNDTITALIKGVEASWT</sequence>
<name>A0A7M2YYU4_9ACTN</name>
<evidence type="ECO:0000256" key="1">
    <source>
        <dbReference type="ARBA" id="ARBA00007870"/>
    </source>
</evidence>
<comment type="function">
    <text evidence="4">Catalyzes the NADPH-dependent reduction of ketopantoate into pantoic acid.</text>
</comment>
<dbReference type="GO" id="GO:0015940">
    <property type="term" value="P:pantothenate biosynthetic process"/>
    <property type="evidence" value="ECO:0007669"/>
    <property type="project" value="UniProtKB-UniPathway"/>
</dbReference>
<dbReference type="PANTHER" id="PTHR21708:SF26">
    <property type="entry name" value="2-DEHYDROPANTOATE 2-REDUCTASE"/>
    <property type="match status" value="1"/>
</dbReference>
<dbReference type="GO" id="GO:0008677">
    <property type="term" value="F:2-dehydropantoate 2-reductase activity"/>
    <property type="evidence" value="ECO:0007669"/>
    <property type="project" value="UniProtKB-EC"/>
</dbReference>
<dbReference type="InterPro" id="IPR036291">
    <property type="entry name" value="NAD(P)-bd_dom_sf"/>
</dbReference>
<evidence type="ECO:0000256" key="3">
    <source>
        <dbReference type="ARBA" id="ARBA00023002"/>
    </source>
</evidence>
<reference evidence="8" key="2">
    <citation type="journal article" date="2019" name="MicrobiologyOpen">
        <title>High-quality draft genome sequence of Gaiella occulta isolated from a 150 meter deep mineral water borehole and comparison with the genome sequences of other deep-branching lineages of the phylum Actinobacteria.</title>
        <authorList>
            <person name="Severino R."/>
            <person name="Froufe H.J.C."/>
            <person name="Barroso C."/>
            <person name="Albuquerque L."/>
            <person name="Lobo-da-Cunha A."/>
            <person name="da Costa M.S."/>
            <person name="Egas C."/>
        </authorList>
    </citation>
    <scope>NUCLEOTIDE SEQUENCE [LARGE SCALE GENOMIC DNA]</scope>
    <source>
        <strain evidence="8">F2-233</strain>
    </source>
</reference>
<comment type="pathway">
    <text evidence="4">Cofactor biosynthesis; (R)-pantothenate biosynthesis; (R)-pantoate from 3-methyl-2-oxobutanoate: step 2/2.</text>
</comment>
<dbReference type="Gene3D" id="1.10.1040.10">
    <property type="entry name" value="N-(1-d-carboxylethyl)-l-norvaline Dehydrogenase, domain 2"/>
    <property type="match status" value="1"/>
</dbReference>
<feature type="domain" description="Ketopantoate reductase C-terminal" evidence="6">
    <location>
        <begin position="177"/>
        <end position="301"/>
    </location>
</feature>
<accession>A0A7M2YYU4</accession>
<evidence type="ECO:0000259" key="5">
    <source>
        <dbReference type="Pfam" id="PF02558"/>
    </source>
</evidence>
<keyword evidence="2 4" id="KW-0521">NADP</keyword>
<dbReference type="AlphaFoldDB" id="A0A7M2YYU4"/>
<dbReference type="EMBL" id="QQZY01000002">
    <property type="protein sequence ID" value="RDI75260.1"/>
    <property type="molecule type" value="Genomic_DNA"/>
</dbReference>
<proteinExistence type="inferred from homology"/>
<evidence type="ECO:0000313" key="7">
    <source>
        <dbReference type="EMBL" id="RDI75260.1"/>
    </source>
</evidence>
<dbReference type="InterPro" id="IPR013752">
    <property type="entry name" value="KPA_reductase"/>
</dbReference>
<dbReference type="Gene3D" id="3.40.50.720">
    <property type="entry name" value="NAD(P)-binding Rossmann-like Domain"/>
    <property type="match status" value="1"/>
</dbReference>
<comment type="similarity">
    <text evidence="1 4">Belongs to the ketopantoate reductase family.</text>
</comment>
<keyword evidence="8" id="KW-1185">Reference proteome</keyword>
<dbReference type="Proteomes" id="UP000254134">
    <property type="component" value="Unassembled WGS sequence"/>
</dbReference>
<evidence type="ECO:0000259" key="6">
    <source>
        <dbReference type="Pfam" id="PF08546"/>
    </source>
</evidence>
<organism evidence="7 8">
    <name type="scientific">Gaiella occulta</name>
    <dbReference type="NCBI Taxonomy" id="1002870"/>
    <lineage>
        <taxon>Bacteria</taxon>
        <taxon>Bacillati</taxon>
        <taxon>Actinomycetota</taxon>
        <taxon>Thermoleophilia</taxon>
        <taxon>Gaiellales</taxon>
        <taxon>Gaiellaceae</taxon>
        <taxon>Gaiella</taxon>
    </lineage>
</organism>
<evidence type="ECO:0000256" key="4">
    <source>
        <dbReference type="RuleBase" id="RU362068"/>
    </source>
</evidence>
<dbReference type="InterPro" id="IPR013328">
    <property type="entry name" value="6PGD_dom2"/>
</dbReference>
<dbReference type="NCBIfam" id="TIGR00745">
    <property type="entry name" value="apbA_panE"/>
    <property type="match status" value="1"/>
</dbReference>
<evidence type="ECO:0000256" key="2">
    <source>
        <dbReference type="ARBA" id="ARBA00022857"/>
    </source>
</evidence>
<keyword evidence="4" id="KW-0566">Pantothenate biosynthesis</keyword>
<reference evidence="7 8" key="1">
    <citation type="submission" date="2018-07" db="EMBL/GenBank/DDBJ databases">
        <title>High-quality-draft genome sequence of Gaiella occulta.</title>
        <authorList>
            <person name="Severino R."/>
            <person name="Froufe H.J.C."/>
            <person name="Rainey F.A."/>
            <person name="Barroso C."/>
            <person name="Albuquerque L."/>
            <person name="Lobo-Da-Cunha A."/>
            <person name="Da Costa M.S."/>
            <person name="Egas C."/>
        </authorList>
    </citation>
    <scope>NUCLEOTIDE SEQUENCE [LARGE SCALE GENOMIC DNA]</scope>
    <source>
        <strain evidence="7 8">F2-233</strain>
    </source>
</reference>
<feature type="domain" description="Ketopantoate reductase N-terminal" evidence="5">
    <location>
        <begin position="3"/>
        <end position="148"/>
    </location>
</feature>
<dbReference type="InterPro" id="IPR003710">
    <property type="entry name" value="ApbA"/>
</dbReference>
<dbReference type="PANTHER" id="PTHR21708">
    <property type="entry name" value="PROBABLE 2-DEHYDROPANTOATE 2-REDUCTASE"/>
    <property type="match status" value="1"/>
</dbReference>
<evidence type="ECO:0000313" key="8">
    <source>
        <dbReference type="Proteomes" id="UP000254134"/>
    </source>
</evidence>
<protein>
    <recommendedName>
        <fullName evidence="4">2-dehydropantoate 2-reductase</fullName>
        <ecNumber evidence="4">1.1.1.169</ecNumber>
    </recommendedName>
    <alternativeName>
        <fullName evidence="4">Ketopantoate reductase</fullName>
    </alternativeName>
</protein>
<dbReference type="InterPro" id="IPR013332">
    <property type="entry name" value="KPR_N"/>
</dbReference>
<dbReference type="GO" id="GO:0005737">
    <property type="term" value="C:cytoplasm"/>
    <property type="evidence" value="ECO:0007669"/>
    <property type="project" value="TreeGrafter"/>
</dbReference>
<dbReference type="InterPro" id="IPR008927">
    <property type="entry name" value="6-PGluconate_DH-like_C_sf"/>
</dbReference>
<dbReference type="FunFam" id="1.10.1040.10:FF:000017">
    <property type="entry name" value="2-dehydropantoate 2-reductase"/>
    <property type="match status" value="1"/>
</dbReference>
<comment type="catalytic activity">
    <reaction evidence="4">
        <text>(R)-pantoate + NADP(+) = 2-dehydropantoate + NADPH + H(+)</text>
        <dbReference type="Rhea" id="RHEA:16233"/>
        <dbReference type="ChEBI" id="CHEBI:11561"/>
        <dbReference type="ChEBI" id="CHEBI:15378"/>
        <dbReference type="ChEBI" id="CHEBI:15980"/>
        <dbReference type="ChEBI" id="CHEBI:57783"/>
        <dbReference type="ChEBI" id="CHEBI:58349"/>
        <dbReference type="EC" id="1.1.1.169"/>
    </reaction>
</comment>
<dbReference type="EC" id="1.1.1.169" evidence="4"/>
<dbReference type="InterPro" id="IPR051402">
    <property type="entry name" value="KPR-Related"/>
</dbReference>
<keyword evidence="3 4" id="KW-0560">Oxidoreductase</keyword>
<dbReference type="SUPFAM" id="SSF51735">
    <property type="entry name" value="NAD(P)-binding Rossmann-fold domains"/>
    <property type="match status" value="1"/>
</dbReference>
<dbReference type="OrthoDB" id="9793586at2"/>
<comment type="caution">
    <text evidence="7">The sequence shown here is derived from an EMBL/GenBank/DDBJ whole genome shotgun (WGS) entry which is preliminary data.</text>
</comment>
<dbReference type="SUPFAM" id="SSF48179">
    <property type="entry name" value="6-phosphogluconate dehydrogenase C-terminal domain-like"/>
    <property type="match status" value="1"/>
</dbReference>
<dbReference type="UniPathway" id="UPA00028">
    <property type="reaction ID" value="UER00004"/>
</dbReference>
<dbReference type="Pfam" id="PF08546">
    <property type="entry name" value="ApbA_C"/>
    <property type="match status" value="1"/>
</dbReference>
<dbReference type="RefSeq" id="WP_114795481.1">
    <property type="nucleotide sequence ID" value="NZ_QQZY01000002.1"/>
</dbReference>
<gene>
    <name evidence="7" type="ORF">Gocc_1058</name>
</gene>
<dbReference type="Pfam" id="PF02558">
    <property type="entry name" value="ApbA"/>
    <property type="match status" value="1"/>
</dbReference>